<dbReference type="VEuPathDB" id="MicrosporidiaDB:HERIO_1272"/>
<protein>
    <submittedName>
        <fullName evidence="2">Uncharacterized protein</fullName>
    </submittedName>
</protein>
<evidence type="ECO:0000313" key="3">
    <source>
        <dbReference type="Proteomes" id="UP000192501"/>
    </source>
</evidence>
<gene>
    <name evidence="2" type="ORF">A0H76_743</name>
</gene>
<evidence type="ECO:0000256" key="1">
    <source>
        <dbReference type="SAM" id="Coils"/>
    </source>
</evidence>
<dbReference type="AlphaFoldDB" id="A0A1X0QKX8"/>
<evidence type="ECO:0000313" key="2">
    <source>
        <dbReference type="EMBL" id="ORE00451.1"/>
    </source>
</evidence>
<accession>A0A1X0QKX8</accession>
<dbReference type="EMBL" id="LTAI01000018">
    <property type="protein sequence ID" value="ORE00451.1"/>
    <property type="molecule type" value="Genomic_DNA"/>
</dbReference>
<keyword evidence="1" id="KW-0175">Coiled coil</keyword>
<dbReference type="Proteomes" id="UP000192501">
    <property type="component" value="Unassembled WGS sequence"/>
</dbReference>
<organism evidence="2 3">
    <name type="scientific">Hepatospora eriocheir</name>
    <dbReference type="NCBI Taxonomy" id="1081669"/>
    <lineage>
        <taxon>Eukaryota</taxon>
        <taxon>Fungi</taxon>
        <taxon>Fungi incertae sedis</taxon>
        <taxon>Microsporidia</taxon>
        <taxon>Hepatosporidae</taxon>
        <taxon>Hepatospora</taxon>
    </lineage>
</organism>
<reference evidence="2 3" key="1">
    <citation type="journal article" date="2017" name="Environ. Microbiol.">
        <title>Decay of the glycolytic pathway and adaptation to intranuclear parasitism within Enterocytozoonidae microsporidia.</title>
        <authorList>
            <person name="Wiredu Boakye D."/>
            <person name="Jaroenlak P."/>
            <person name="Prachumwat A."/>
            <person name="Williams T.A."/>
            <person name="Bateman K.S."/>
            <person name="Itsathitphaisarn O."/>
            <person name="Sritunyalucksana K."/>
            <person name="Paszkiewicz K.H."/>
            <person name="Moore K.A."/>
            <person name="Stentiford G.D."/>
            <person name="Williams B.A."/>
        </authorList>
    </citation>
    <scope>NUCLEOTIDE SEQUENCE [LARGE SCALE GENOMIC DNA]</scope>
    <source>
        <strain evidence="3">canceri</strain>
    </source>
</reference>
<comment type="caution">
    <text evidence="2">The sequence shown here is derived from an EMBL/GenBank/DDBJ whole genome shotgun (WGS) entry which is preliminary data.</text>
</comment>
<name>A0A1X0QKX8_9MICR</name>
<sequence length="181" mass="21106">MGFLEDTEASINYLEKIDNNLSLIKNELKEIKTKIKKLRKDMSIIKDNSQHWINFFQYNENDESLFSLANTKSEVIIDDPFADTLPDVFKSTVQIENLETFVDDSSIPYSDLMNHLPETLKSEPVFIELKDFIKSQQIVSFEQLIKRFSTTSSGKLKIFINYLQSKKYVSIEGDKLYLNKK</sequence>
<dbReference type="VEuPathDB" id="MicrosporidiaDB:A0H76_743"/>
<proteinExistence type="predicted"/>
<feature type="coiled-coil region" evidence="1">
    <location>
        <begin position="14"/>
        <end position="48"/>
    </location>
</feature>